<sequence>MRGSRTLARLITIVIAVIVTPVAVGLLSSGGTSWLMTYFQYGGARDGFGPLVMPTLLQALGILLLLLVVLTGIWSSAGLIAVGVLAVVPLLLALLPALLLQSYRVLGSVLPREWLDGLTYGIPLVLFPALGAMGVVLAIVRRHPERTATGLSIIGLVASPILLAAGILLLSWGIARGQFTALQQFRFDFLPDAAAAVLIGTLLSVAGVFATRWSTFALVLPAAILLLLGLLVLIPDAVFMMVGRLPMVGRTLPQLLILGVGTAIALVYLAFTVVLLRVRKQAMSTAAGTGAFPAAGYPPVPAPPYPSQYPPAPGA</sequence>
<feature type="transmembrane region" description="Helical" evidence="1">
    <location>
        <begin position="255"/>
        <end position="276"/>
    </location>
</feature>
<evidence type="ECO:0000256" key="1">
    <source>
        <dbReference type="SAM" id="Phobius"/>
    </source>
</evidence>
<feature type="transmembrane region" description="Helical" evidence="1">
    <location>
        <begin position="48"/>
        <end position="70"/>
    </location>
</feature>
<keyword evidence="1" id="KW-1133">Transmembrane helix</keyword>
<organism evidence="2">
    <name type="scientific">Microbacterium sp. A8/3-1</name>
    <dbReference type="NCBI Taxonomy" id="3160749"/>
    <lineage>
        <taxon>Bacteria</taxon>
        <taxon>Bacillati</taxon>
        <taxon>Actinomycetota</taxon>
        <taxon>Actinomycetes</taxon>
        <taxon>Micrococcales</taxon>
        <taxon>Microbacteriaceae</taxon>
        <taxon>Microbacterium</taxon>
    </lineage>
</organism>
<evidence type="ECO:0000313" key="2">
    <source>
        <dbReference type="EMBL" id="XBX76602.1"/>
    </source>
</evidence>
<keyword evidence="1" id="KW-0812">Transmembrane</keyword>
<dbReference type="AlphaFoldDB" id="A0AAU7VQR9"/>
<feature type="transmembrane region" description="Helical" evidence="1">
    <location>
        <begin position="193"/>
        <end position="211"/>
    </location>
</feature>
<reference evidence="2" key="1">
    <citation type="submission" date="2024-06" db="EMBL/GenBank/DDBJ databases">
        <title>Draft genome sequence of Microbacterium sp. strain A8/3-1, isolated from Oxytropis tragacanthoides Fisch. ex DC. Root nodules in the Altai region of Russia.</title>
        <authorList>
            <person name="Sazanova A."/>
            <person name="Guro P."/>
            <person name="Kuznetsova I."/>
            <person name="Belimov A."/>
            <person name="Safronova V."/>
        </authorList>
    </citation>
    <scope>NUCLEOTIDE SEQUENCE</scope>
    <source>
        <strain evidence="2">A8/3-1</strain>
    </source>
</reference>
<feature type="transmembrane region" description="Helical" evidence="1">
    <location>
        <begin position="120"/>
        <end position="140"/>
    </location>
</feature>
<accession>A0AAU7VQR9</accession>
<feature type="transmembrane region" description="Helical" evidence="1">
    <location>
        <begin position="218"/>
        <end position="243"/>
    </location>
</feature>
<keyword evidence="1" id="KW-0472">Membrane</keyword>
<gene>
    <name evidence="2" type="ORF">ABS642_11830</name>
</gene>
<dbReference type="RefSeq" id="WP_350350216.1">
    <property type="nucleotide sequence ID" value="NZ_CP158357.1"/>
</dbReference>
<feature type="transmembrane region" description="Helical" evidence="1">
    <location>
        <begin position="152"/>
        <end position="173"/>
    </location>
</feature>
<name>A0AAU7VQR9_9MICO</name>
<dbReference type="EMBL" id="CP158357">
    <property type="protein sequence ID" value="XBX76602.1"/>
    <property type="molecule type" value="Genomic_DNA"/>
</dbReference>
<protein>
    <submittedName>
        <fullName evidence="2">Uncharacterized protein</fullName>
    </submittedName>
</protein>
<proteinExistence type="predicted"/>
<feature type="transmembrane region" description="Helical" evidence="1">
    <location>
        <begin position="77"/>
        <end position="100"/>
    </location>
</feature>
<feature type="transmembrane region" description="Helical" evidence="1">
    <location>
        <begin position="7"/>
        <end position="28"/>
    </location>
</feature>